<evidence type="ECO:0000313" key="3">
    <source>
        <dbReference type="EMBL" id="RXH80345.1"/>
    </source>
</evidence>
<evidence type="ECO:0008006" key="5">
    <source>
        <dbReference type="Google" id="ProtNLM"/>
    </source>
</evidence>
<keyword evidence="4" id="KW-1185">Reference proteome</keyword>
<gene>
    <name evidence="3" type="ORF">DVH24_041492</name>
</gene>
<comment type="caution">
    <text evidence="3">The sequence shown here is derived from an EMBL/GenBank/DDBJ whole genome shotgun (WGS) entry which is preliminary data.</text>
</comment>
<evidence type="ECO:0000256" key="1">
    <source>
        <dbReference type="SAM" id="Phobius"/>
    </source>
</evidence>
<keyword evidence="1" id="KW-1133">Transmembrane helix</keyword>
<reference evidence="3 4" key="1">
    <citation type="submission" date="2018-10" db="EMBL/GenBank/DDBJ databases">
        <title>A high-quality apple genome assembly.</title>
        <authorList>
            <person name="Hu J."/>
        </authorList>
    </citation>
    <scope>NUCLEOTIDE SEQUENCE [LARGE SCALE GENOMIC DNA]</scope>
    <source>
        <strain evidence="4">cv. HFTH1</strain>
        <tissue evidence="3">Young leaf</tissue>
    </source>
</reference>
<organism evidence="3 4">
    <name type="scientific">Malus domestica</name>
    <name type="common">Apple</name>
    <name type="synonym">Pyrus malus</name>
    <dbReference type="NCBI Taxonomy" id="3750"/>
    <lineage>
        <taxon>Eukaryota</taxon>
        <taxon>Viridiplantae</taxon>
        <taxon>Streptophyta</taxon>
        <taxon>Embryophyta</taxon>
        <taxon>Tracheophyta</taxon>
        <taxon>Spermatophyta</taxon>
        <taxon>Magnoliopsida</taxon>
        <taxon>eudicotyledons</taxon>
        <taxon>Gunneridae</taxon>
        <taxon>Pentapetalae</taxon>
        <taxon>rosids</taxon>
        <taxon>fabids</taxon>
        <taxon>Rosales</taxon>
        <taxon>Rosaceae</taxon>
        <taxon>Amygdaloideae</taxon>
        <taxon>Maleae</taxon>
        <taxon>Malus</taxon>
    </lineage>
</organism>
<feature type="transmembrane region" description="Helical" evidence="1">
    <location>
        <begin position="68"/>
        <end position="98"/>
    </location>
</feature>
<name>A0A498IE26_MALDO</name>
<keyword evidence="2" id="KW-0732">Signal</keyword>
<feature type="signal peptide" evidence="2">
    <location>
        <begin position="1"/>
        <end position="32"/>
    </location>
</feature>
<dbReference type="Proteomes" id="UP000290289">
    <property type="component" value="Chromosome 13"/>
</dbReference>
<dbReference type="EMBL" id="RDQH01000339">
    <property type="protein sequence ID" value="RXH80345.1"/>
    <property type="molecule type" value="Genomic_DNA"/>
</dbReference>
<keyword evidence="1" id="KW-0472">Membrane</keyword>
<evidence type="ECO:0000256" key="2">
    <source>
        <dbReference type="SAM" id="SignalP"/>
    </source>
</evidence>
<accession>A0A498IE26</accession>
<feature type="chain" id="PRO_5019819324" description="Dienelactone hydrolase domain-containing protein" evidence="2">
    <location>
        <begin position="33"/>
        <end position="102"/>
    </location>
</feature>
<proteinExistence type="predicted"/>
<keyword evidence="1" id="KW-0812">Transmembrane</keyword>
<evidence type="ECO:0000313" key="4">
    <source>
        <dbReference type="Proteomes" id="UP000290289"/>
    </source>
</evidence>
<protein>
    <recommendedName>
        <fullName evidence="5">Dienelactone hydrolase domain-containing protein</fullName>
    </recommendedName>
</protein>
<sequence>MSLAPLTPSFPFFSSMMLLVLYPPLALQKNLADKIAAAGFIVVLPNFFNGDPFNGDHASIPVWRKAHAPVGSFVLMQILNILFVCNISPFTSICMYVIREFT</sequence>
<dbReference type="AlphaFoldDB" id="A0A498IE26"/>